<dbReference type="Gene3D" id="3.40.50.720">
    <property type="entry name" value="NAD(P)-binding Rossmann-like Domain"/>
    <property type="match status" value="1"/>
</dbReference>
<evidence type="ECO:0000313" key="2">
    <source>
        <dbReference type="Proteomes" id="UP001147700"/>
    </source>
</evidence>
<dbReference type="InterPro" id="IPR036291">
    <property type="entry name" value="NAD(P)-bd_dom_sf"/>
</dbReference>
<comment type="caution">
    <text evidence="1">The sequence shown here is derived from an EMBL/GenBank/DDBJ whole genome shotgun (WGS) entry which is preliminary data.</text>
</comment>
<name>A0ABT4RE34_9ACTN</name>
<evidence type="ECO:0000313" key="1">
    <source>
        <dbReference type="EMBL" id="MDA0136794.1"/>
    </source>
</evidence>
<sequence>MKILVVGSGGTVGRALVPLLHEHDVVRFQGDIRDAEFVSADAVFLLWPFFTPDGADAVIDALATRTGHVVYLSSESATPASVWGEIEARIRATRLEWTFLRPTGFAKNTLIWADQIRSGVVRWPFGQAARSLIDERDLAAVAARALTERHAGATHVITGPEAVRQAEQVRLIGEAIGMPVRWEEQPRDAARDALVPVFGDATDAALDTWERFIAQPETVTDTVLTVTGRPAGSFRAWARDNADAF</sequence>
<dbReference type="PANTHER" id="PTHR43162:SF1">
    <property type="entry name" value="PRESTALK A DIFFERENTIATION PROTEIN A"/>
    <property type="match status" value="1"/>
</dbReference>
<dbReference type="RefSeq" id="WP_202953662.1">
    <property type="nucleotide sequence ID" value="NZ_JAPCID010000006.1"/>
</dbReference>
<dbReference type="InterPro" id="IPR051604">
    <property type="entry name" value="Ergot_Alk_Oxidoreductase"/>
</dbReference>
<gene>
    <name evidence="1" type="ORF">OJ962_04735</name>
</gene>
<dbReference type="Proteomes" id="UP001147700">
    <property type="component" value="Unassembled WGS sequence"/>
</dbReference>
<keyword evidence="2" id="KW-1185">Reference proteome</keyword>
<dbReference type="EMBL" id="JAPCID010000006">
    <property type="protein sequence ID" value="MDA0136794.1"/>
    <property type="molecule type" value="Genomic_DNA"/>
</dbReference>
<dbReference type="PANTHER" id="PTHR43162">
    <property type="match status" value="1"/>
</dbReference>
<reference evidence="1" key="1">
    <citation type="submission" date="2022-10" db="EMBL/GenBank/DDBJ databases">
        <title>The WGS of Solirubrobacter sp. CPCC 204708.</title>
        <authorList>
            <person name="Jiang Z."/>
        </authorList>
    </citation>
    <scope>NUCLEOTIDE SEQUENCE</scope>
    <source>
        <strain evidence="1">CPCC 204708</strain>
    </source>
</reference>
<dbReference type="SUPFAM" id="SSF51735">
    <property type="entry name" value="NAD(P)-binding Rossmann-fold domains"/>
    <property type="match status" value="1"/>
</dbReference>
<organism evidence="1 2">
    <name type="scientific">Solirubrobacter deserti</name>
    <dbReference type="NCBI Taxonomy" id="2282478"/>
    <lineage>
        <taxon>Bacteria</taxon>
        <taxon>Bacillati</taxon>
        <taxon>Actinomycetota</taxon>
        <taxon>Thermoleophilia</taxon>
        <taxon>Solirubrobacterales</taxon>
        <taxon>Solirubrobacteraceae</taxon>
        <taxon>Solirubrobacter</taxon>
    </lineage>
</organism>
<accession>A0ABT4RE34</accession>
<protein>
    <recommendedName>
        <fullName evidence="3">NAD(P)H-binding protein</fullName>
    </recommendedName>
</protein>
<proteinExistence type="predicted"/>
<evidence type="ECO:0008006" key="3">
    <source>
        <dbReference type="Google" id="ProtNLM"/>
    </source>
</evidence>